<dbReference type="NCBIfam" id="TIGR01280">
    <property type="entry name" value="xseB"/>
    <property type="match status" value="1"/>
</dbReference>
<accession>A0A1D8QZS2</accession>
<dbReference type="KEGG" id="aasc:A4S02_05575"/>
<dbReference type="GO" id="GO:0006308">
    <property type="term" value="P:DNA catabolic process"/>
    <property type="evidence" value="ECO:0007669"/>
    <property type="project" value="UniProtKB-UniRule"/>
</dbReference>
<evidence type="ECO:0000313" key="8">
    <source>
        <dbReference type="Proteomes" id="UP000175973"/>
    </source>
</evidence>
<gene>
    <name evidence="6" type="primary">xseB</name>
    <name evidence="7" type="ORF">A4S02_05575</name>
</gene>
<dbReference type="Proteomes" id="UP000175973">
    <property type="component" value="Chromosome"/>
</dbReference>
<evidence type="ECO:0000256" key="4">
    <source>
        <dbReference type="ARBA" id="ARBA00022801"/>
    </source>
</evidence>
<dbReference type="EC" id="3.1.11.6" evidence="6"/>
<comment type="function">
    <text evidence="6">Bidirectionally degrades single-stranded DNA into large acid-insoluble oligonucleotides, which are then degraded further into small acid-soluble oligonucleotides.</text>
</comment>
<evidence type="ECO:0000313" key="7">
    <source>
        <dbReference type="EMBL" id="AOW47798.1"/>
    </source>
</evidence>
<organism evidence="7 8">
    <name type="scientific">Acetobacter ascendens</name>
    <dbReference type="NCBI Taxonomy" id="481146"/>
    <lineage>
        <taxon>Bacteria</taxon>
        <taxon>Pseudomonadati</taxon>
        <taxon>Pseudomonadota</taxon>
        <taxon>Alphaproteobacteria</taxon>
        <taxon>Acetobacterales</taxon>
        <taxon>Acetobacteraceae</taxon>
        <taxon>Acetobacter</taxon>
    </lineage>
</organism>
<comment type="similarity">
    <text evidence="1 6">Belongs to the XseB family.</text>
</comment>
<proteinExistence type="inferred from homology"/>
<dbReference type="NCBIfam" id="NF002140">
    <property type="entry name" value="PRK00977.1-4"/>
    <property type="match status" value="1"/>
</dbReference>
<evidence type="ECO:0000256" key="5">
    <source>
        <dbReference type="ARBA" id="ARBA00022839"/>
    </source>
</evidence>
<comment type="catalytic activity">
    <reaction evidence="6">
        <text>Exonucleolytic cleavage in either 5'- to 3'- or 3'- to 5'-direction to yield nucleoside 5'-phosphates.</text>
        <dbReference type="EC" id="3.1.11.6"/>
    </reaction>
</comment>
<dbReference type="PANTHER" id="PTHR34137:SF1">
    <property type="entry name" value="EXODEOXYRIBONUCLEASE 7 SMALL SUBUNIT"/>
    <property type="match status" value="1"/>
</dbReference>
<sequence>MSDNIKSLSFEDALSELEKIVRDLEGGQLKLEDAITAYERGAALRQHCEAKLSEAEARVQAIVQRSDGTLNMKPMD</sequence>
<keyword evidence="4 6" id="KW-0378">Hydrolase</keyword>
<keyword evidence="5 6" id="KW-0269">Exonuclease</keyword>
<reference evidence="8" key="1">
    <citation type="submission" date="2016-04" db="EMBL/GenBank/DDBJ databases">
        <authorList>
            <person name="Jeon C.O."/>
            <person name="Cho G.Y."/>
            <person name="Jeong H.I."/>
            <person name="Kim K.H."/>
        </authorList>
    </citation>
    <scope>NUCLEOTIDE SEQUENCE [LARGE SCALE GENOMIC DNA]</scope>
    <source>
        <strain evidence="8">LMG 1590</strain>
    </source>
</reference>
<keyword evidence="8" id="KW-1185">Reference proteome</keyword>
<dbReference type="InterPro" id="IPR003761">
    <property type="entry name" value="Exonuc_VII_S"/>
</dbReference>
<dbReference type="EMBL" id="CP015164">
    <property type="protein sequence ID" value="AOW47798.1"/>
    <property type="molecule type" value="Genomic_DNA"/>
</dbReference>
<dbReference type="NCBIfam" id="NF002139">
    <property type="entry name" value="PRK00977.1-3"/>
    <property type="match status" value="1"/>
</dbReference>
<dbReference type="Gene3D" id="1.10.287.1040">
    <property type="entry name" value="Exonuclease VII, small subunit"/>
    <property type="match status" value="1"/>
</dbReference>
<dbReference type="Pfam" id="PF02609">
    <property type="entry name" value="Exonuc_VII_S"/>
    <property type="match status" value="1"/>
</dbReference>
<dbReference type="HAMAP" id="MF_00337">
    <property type="entry name" value="Exonuc_7_S"/>
    <property type="match status" value="1"/>
</dbReference>
<dbReference type="PANTHER" id="PTHR34137">
    <property type="entry name" value="EXODEOXYRIBONUCLEASE 7 SMALL SUBUNIT"/>
    <property type="match status" value="1"/>
</dbReference>
<comment type="subunit">
    <text evidence="6">Heterooligomer composed of large and small subunits.</text>
</comment>
<dbReference type="GO" id="GO:0008855">
    <property type="term" value="F:exodeoxyribonuclease VII activity"/>
    <property type="evidence" value="ECO:0007669"/>
    <property type="project" value="UniProtKB-UniRule"/>
</dbReference>
<comment type="subcellular location">
    <subcellularLocation>
        <location evidence="6">Cytoplasm</location>
    </subcellularLocation>
</comment>
<evidence type="ECO:0000256" key="6">
    <source>
        <dbReference type="HAMAP-Rule" id="MF_00337"/>
    </source>
</evidence>
<dbReference type="GO" id="GO:0009318">
    <property type="term" value="C:exodeoxyribonuclease VII complex"/>
    <property type="evidence" value="ECO:0007669"/>
    <property type="project" value="UniProtKB-UniRule"/>
</dbReference>
<dbReference type="PIRSF" id="PIRSF006488">
    <property type="entry name" value="Exonuc_VII_S"/>
    <property type="match status" value="1"/>
</dbReference>
<dbReference type="SUPFAM" id="SSF116842">
    <property type="entry name" value="XseB-like"/>
    <property type="match status" value="1"/>
</dbReference>
<evidence type="ECO:0000256" key="2">
    <source>
        <dbReference type="ARBA" id="ARBA00022490"/>
    </source>
</evidence>
<dbReference type="InterPro" id="IPR037004">
    <property type="entry name" value="Exonuc_VII_ssu_sf"/>
</dbReference>
<dbReference type="GO" id="GO:0005829">
    <property type="term" value="C:cytosol"/>
    <property type="evidence" value="ECO:0007669"/>
    <property type="project" value="TreeGrafter"/>
</dbReference>
<keyword evidence="3 6" id="KW-0540">Nuclease</keyword>
<evidence type="ECO:0000256" key="3">
    <source>
        <dbReference type="ARBA" id="ARBA00022722"/>
    </source>
</evidence>
<dbReference type="AlphaFoldDB" id="A0A1D8QZS2"/>
<evidence type="ECO:0000256" key="1">
    <source>
        <dbReference type="ARBA" id="ARBA00009998"/>
    </source>
</evidence>
<protein>
    <recommendedName>
        <fullName evidence="6">Exodeoxyribonuclease 7 small subunit</fullName>
        <ecNumber evidence="6">3.1.11.6</ecNumber>
    </recommendedName>
    <alternativeName>
        <fullName evidence="6">Exodeoxyribonuclease VII small subunit</fullName>
        <shortName evidence="6">Exonuclease VII small subunit</shortName>
    </alternativeName>
</protein>
<name>A0A1D8QZS2_9PROT</name>
<keyword evidence="2 6" id="KW-0963">Cytoplasm</keyword>